<feature type="compositionally biased region" description="Polar residues" evidence="1">
    <location>
        <begin position="35"/>
        <end position="53"/>
    </location>
</feature>
<protein>
    <submittedName>
        <fullName evidence="2">50S ribosomal protein L28</fullName>
    </submittedName>
</protein>
<proteinExistence type="predicted"/>
<reference evidence="2" key="1">
    <citation type="journal article" date="2021" name="Proc. Natl. Acad. Sci. U.S.A.">
        <title>A Catalog of Tens of Thousands of Viruses from Human Metagenomes Reveals Hidden Associations with Chronic Diseases.</title>
        <authorList>
            <person name="Tisza M.J."/>
            <person name="Buck C.B."/>
        </authorList>
    </citation>
    <scope>NUCLEOTIDE SEQUENCE</scope>
    <source>
        <strain evidence="2">Ct8Cp41</strain>
    </source>
</reference>
<name>A0A8S5UBC5_9CAUD</name>
<keyword evidence="2" id="KW-0689">Ribosomal protein</keyword>
<evidence type="ECO:0000256" key="1">
    <source>
        <dbReference type="SAM" id="MobiDB-lite"/>
    </source>
</evidence>
<feature type="region of interest" description="Disordered" evidence="1">
    <location>
        <begin position="35"/>
        <end position="58"/>
    </location>
</feature>
<evidence type="ECO:0000313" key="2">
    <source>
        <dbReference type="EMBL" id="DAF91698.1"/>
    </source>
</evidence>
<feature type="region of interest" description="Disordered" evidence="1">
    <location>
        <begin position="82"/>
        <end position="101"/>
    </location>
</feature>
<sequence>MIKHSAEYDSAVVADSRKQLVRAVFDLVDPDATINSITPNEEGPISNSAQVANRGNDESPDTIATLELNRWVLDGSFTIRPSDPADRRGQVGWEGESLSGQDGSFSEPYPYIEISVSNIEILQAVTMQFPSKTADGYPTEFEIHVWSGDNLLYTRAVTNNRDTSVVIDGFTVNYPTRARLTIKKWSLPNRVVRVLRLLFGLYETWDTKVLQSVDILTEVTFSGLKIPYSTCDIRVENKDHRFDPYAPNTIFTSIEDRQRIVVELGLYLEDGTVEWLPGGTYYQQSAGWKLQDLTVEWSLVDVIGALTKRNFIVPETLPTKVAGWVEAIMASLGANFRTNYIVEDAVKDISITATKDDIKDKKCGEMLRFLCMAINAWPRQDFATGYLRVGKLAQDEGNRITLDNMYEYPEMSANDDIADITFKLDNNNEVTFSGNNTESEVSLSVDNPFIHTEADARKAVISCLFEYGGRSFSVKSRGNPSSECGDIQAVDTQFKSTISARLYKQQLTLEDGVMRSSPSELVQSPNDSMYQNKIILTGSGTWTAPQAGAIKLTLIGGGNGGMGGGGGNMLWGDSFDPKDNDGGIGGNGGKVFIIETTATKNQAYTYACGAAGTGGAGGAKGQDGTKGTDGGATTFGVFTSANGKIYTSGLMDIQSGAVYAQKGADYAGTITGLEGSGGAGGKQGRNGKYAQRKDKETGMYHTYVAARATEGTAGENGKPGCVIVEW</sequence>
<organism evidence="2">
    <name type="scientific">Siphoviridae sp. ct8Cp41</name>
    <dbReference type="NCBI Taxonomy" id="2825358"/>
    <lineage>
        <taxon>Viruses</taxon>
        <taxon>Duplodnaviria</taxon>
        <taxon>Heunggongvirae</taxon>
        <taxon>Uroviricota</taxon>
        <taxon>Caudoviricetes</taxon>
    </lineage>
</organism>
<dbReference type="EMBL" id="BK016059">
    <property type="protein sequence ID" value="DAF91698.1"/>
    <property type="molecule type" value="Genomic_DNA"/>
</dbReference>
<accession>A0A8S5UBC5</accession>
<keyword evidence="2" id="KW-0687">Ribonucleoprotein</keyword>